<dbReference type="EMBL" id="JBBDGL010000001">
    <property type="protein sequence ID" value="MEJ1154083.1"/>
    <property type="molecule type" value="Genomic_DNA"/>
</dbReference>
<accession>A0ABU8LQ93</accession>
<feature type="signal peptide" evidence="1">
    <location>
        <begin position="1"/>
        <end position="23"/>
    </location>
</feature>
<keyword evidence="3" id="KW-1185">Reference proteome</keyword>
<gene>
    <name evidence="2" type="ORF">WDU96_00530</name>
</gene>
<evidence type="ECO:0000256" key="1">
    <source>
        <dbReference type="SAM" id="SignalP"/>
    </source>
</evidence>
<sequence>MRVRLFVAASVLGASALVITGCANPLEQLVQGGIQDGIEQVVEEAAGGDVDFDVDAGAGASVPDSFPSDVPLPPGELMASFAAAGSYQLTYAIDSLDQVSAFADSLIGDGYEVVSESDMGEMKIWALQNDKWLVTLGSFDAEGESGLSYTVSPVEG</sequence>
<dbReference type="Proteomes" id="UP001368654">
    <property type="component" value="Unassembled WGS sequence"/>
</dbReference>
<dbReference type="PROSITE" id="PS51257">
    <property type="entry name" value="PROKAR_LIPOPROTEIN"/>
    <property type="match status" value="1"/>
</dbReference>
<proteinExistence type="predicted"/>
<feature type="chain" id="PRO_5045058584" evidence="1">
    <location>
        <begin position="24"/>
        <end position="156"/>
    </location>
</feature>
<organism evidence="2 3">
    <name type="scientific">Microbacterium marmarense</name>
    <dbReference type="NCBI Taxonomy" id="3122051"/>
    <lineage>
        <taxon>Bacteria</taxon>
        <taxon>Bacillati</taxon>
        <taxon>Actinomycetota</taxon>
        <taxon>Actinomycetes</taxon>
        <taxon>Micrococcales</taxon>
        <taxon>Microbacteriaceae</taxon>
        <taxon>Microbacterium</taxon>
    </lineage>
</organism>
<evidence type="ECO:0000313" key="2">
    <source>
        <dbReference type="EMBL" id="MEJ1154083.1"/>
    </source>
</evidence>
<name>A0ABU8LQ93_9MICO</name>
<evidence type="ECO:0000313" key="3">
    <source>
        <dbReference type="Proteomes" id="UP001368654"/>
    </source>
</evidence>
<comment type="caution">
    <text evidence="2">The sequence shown here is derived from an EMBL/GenBank/DDBJ whole genome shotgun (WGS) entry which is preliminary data.</text>
</comment>
<dbReference type="RefSeq" id="WP_337336534.1">
    <property type="nucleotide sequence ID" value="NZ_JBBDGL010000001.1"/>
</dbReference>
<keyword evidence="1" id="KW-0732">Signal</keyword>
<protein>
    <submittedName>
        <fullName evidence="2">Uncharacterized protein</fullName>
    </submittedName>
</protein>
<reference evidence="2 3" key="1">
    <citation type="submission" date="2024-02" db="EMBL/GenBank/DDBJ databases">
        <authorList>
            <person name="Saticioglu I.B."/>
        </authorList>
    </citation>
    <scope>NUCLEOTIDE SEQUENCE [LARGE SCALE GENOMIC DNA]</scope>
    <source>
        <strain evidence="2 3">Mu-86</strain>
    </source>
</reference>